<evidence type="ECO:0000256" key="6">
    <source>
        <dbReference type="PROSITE-ProRule" id="PRU00169"/>
    </source>
</evidence>
<dbReference type="CDD" id="cd17546">
    <property type="entry name" value="REC_hyHK_CKI1_RcsC-like"/>
    <property type="match status" value="1"/>
</dbReference>
<dbReference type="Gene3D" id="3.40.50.2300">
    <property type="match status" value="1"/>
</dbReference>
<dbReference type="InterPro" id="IPR005467">
    <property type="entry name" value="His_kinase_dom"/>
</dbReference>
<dbReference type="InterPro" id="IPR001789">
    <property type="entry name" value="Sig_transdc_resp-reg_receiver"/>
</dbReference>
<accession>A0ABV8UEV3</accession>
<dbReference type="Gene3D" id="3.30.565.10">
    <property type="entry name" value="Histidine kinase-like ATPase, C-terminal domain"/>
    <property type="match status" value="1"/>
</dbReference>
<dbReference type="SUPFAM" id="SSF55874">
    <property type="entry name" value="ATPase domain of HSP90 chaperone/DNA topoisomerase II/histidine kinase"/>
    <property type="match status" value="1"/>
</dbReference>
<dbReference type="InterPro" id="IPR036890">
    <property type="entry name" value="HATPase_C_sf"/>
</dbReference>
<evidence type="ECO:0000256" key="2">
    <source>
        <dbReference type="ARBA" id="ARBA00012438"/>
    </source>
</evidence>
<dbReference type="InterPro" id="IPR011006">
    <property type="entry name" value="CheY-like_superfamily"/>
</dbReference>
<dbReference type="CDD" id="cd00082">
    <property type="entry name" value="HisKA"/>
    <property type="match status" value="1"/>
</dbReference>
<dbReference type="RefSeq" id="WP_068146373.1">
    <property type="nucleotide sequence ID" value="NZ_JBHSCR010000017.1"/>
</dbReference>
<evidence type="ECO:0000259" key="9">
    <source>
        <dbReference type="PROSITE" id="PS50110"/>
    </source>
</evidence>
<dbReference type="SUPFAM" id="SSF52172">
    <property type="entry name" value="CheY-like"/>
    <property type="match status" value="1"/>
</dbReference>
<evidence type="ECO:0000256" key="5">
    <source>
        <dbReference type="ARBA" id="ARBA00022777"/>
    </source>
</evidence>
<dbReference type="SMART" id="SM00448">
    <property type="entry name" value="REC"/>
    <property type="match status" value="1"/>
</dbReference>
<dbReference type="EC" id="2.7.13.3" evidence="2"/>
<dbReference type="GO" id="GO:0005524">
    <property type="term" value="F:ATP binding"/>
    <property type="evidence" value="ECO:0007669"/>
    <property type="project" value="UniProtKB-KW"/>
</dbReference>
<dbReference type="EMBL" id="JBHSCR010000017">
    <property type="protein sequence ID" value="MFC4349391.1"/>
    <property type="molecule type" value="Genomic_DNA"/>
</dbReference>
<feature type="transmembrane region" description="Helical" evidence="7">
    <location>
        <begin position="139"/>
        <end position="158"/>
    </location>
</feature>
<protein>
    <recommendedName>
        <fullName evidence="2">histidine kinase</fullName>
        <ecNumber evidence="2">2.7.13.3</ecNumber>
    </recommendedName>
</protein>
<dbReference type="Gene3D" id="1.10.287.130">
    <property type="match status" value="1"/>
</dbReference>
<proteinExistence type="predicted"/>
<dbReference type="PANTHER" id="PTHR43047">
    <property type="entry name" value="TWO-COMPONENT HISTIDINE PROTEIN KINASE"/>
    <property type="match status" value="1"/>
</dbReference>
<dbReference type="Pfam" id="PF02518">
    <property type="entry name" value="HATPase_c"/>
    <property type="match status" value="1"/>
</dbReference>
<evidence type="ECO:0000313" key="11">
    <source>
        <dbReference type="Proteomes" id="UP001595776"/>
    </source>
</evidence>
<feature type="domain" description="Response regulatory" evidence="9">
    <location>
        <begin position="460"/>
        <end position="577"/>
    </location>
</feature>
<keyword evidence="3 6" id="KW-0597">Phosphoprotein</keyword>
<dbReference type="Proteomes" id="UP001595776">
    <property type="component" value="Unassembled WGS sequence"/>
</dbReference>
<feature type="transmembrane region" description="Helical" evidence="7">
    <location>
        <begin position="93"/>
        <end position="112"/>
    </location>
</feature>
<evidence type="ECO:0000256" key="1">
    <source>
        <dbReference type="ARBA" id="ARBA00000085"/>
    </source>
</evidence>
<dbReference type="Pfam" id="PF00512">
    <property type="entry name" value="HisKA"/>
    <property type="match status" value="1"/>
</dbReference>
<keyword evidence="10" id="KW-0067">ATP-binding</keyword>
<organism evidence="10 11">
    <name type="scientific">Kordiimonas lipolytica</name>
    <dbReference type="NCBI Taxonomy" id="1662421"/>
    <lineage>
        <taxon>Bacteria</taxon>
        <taxon>Pseudomonadati</taxon>
        <taxon>Pseudomonadota</taxon>
        <taxon>Alphaproteobacteria</taxon>
        <taxon>Kordiimonadales</taxon>
        <taxon>Kordiimonadaceae</taxon>
        <taxon>Kordiimonas</taxon>
    </lineage>
</organism>
<dbReference type="PANTHER" id="PTHR43047:SF78">
    <property type="entry name" value="SENSORY_REGULATORY PROTEIN RPFC"/>
    <property type="match status" value="1"/>
</dbReference>
<dbReference type="SMART" id="SM00387">
    <property type="entry name" value="HATPase_c"/>
    <property type="match status" value="1"/>
</dbReference>
<reference evidence="11" key="1">
    <citation type="journal article" date="2019" name="Int. J. Syst. Evol. Microbiol.">
        <title>The Global Catalogue of Microorganisms (GCM) 10K type strain sequencing project: providing services to taxonomists for standard genome sequencing and annotation.</title>
        <authorList>
            <consortium name="The Broad Institute Genomics Platform"/>
            <consortium name="The Broad Institute Genome Sequencing Center for Infectious Disease"/>
            <person name="Wu L."/>
            <person name="Ma J."/>
        </authorList>
    </citation>
    <scope>NUCLEOTIDE SEQUENCE [LARGE SCALE GENOMIC DNA]</scope>
    <source>
        <strain evidence="11">CGMCC 1.15304</strain>
    </source>
</reference>
<dbReference type="PRINTS" id="PR00344">
    <property type="entry name" value="BCTRLSENSOR"/>
</dbReference>
<dbReference type="InterPro" id="IPR003594">
    <property type="entry name" value="HATPase_dom"/>
</dbReference>
<keyword evidence="7" id="KW-0472">Membrane</keyword>
<dbReference type="InterPro" id="IPR003661">
    <property type="entry name" value="HisK_dim/P_dom"/>
</dbReference>
<evidence type="ECO:0000259" key="8">
    <source>
        <dbReference type="PROSITE" id="PS50109"/>
    </source>
</evidence>
<dbReference type="InterPro" id="IPR036097">
    <property type="entry name" value="HisK_dim/P_sf"/>
</dbReference>
<dbReference type="PROSITE" id="PS50110">
    <property type="entry name" value="RESPONSE_REGULATORY"/>
    <property type="match status" value="1"/>
</dbReference>
<evidence type="ECO:0000256" key="4">
    <source>
        <dbReference type="ARBA" id="ARBA00022679"/>
    </source>
</evidence>
<evidence type="ECO:0000313" key="10">
    <source>
        <dbReference type="EMBL" id="MFC4349391.1"/>
    </source>
</evidence>
<dbReference type="CDD" id="cd16922">
    <property type="entry name" value="HATPase_EvgS-ArcB-TorS-like"/>
    <property type="match status" value="1"/>
</dbReference>
<keyword evidence="11" id="KW-1185">Reference proteome</keyword>
<sequence length="586" mass="63582">MSNNIPPGGIGVDQRYTAERVQAEMNGVAQNYLKVASIGVALYYLLRSVAYLVKLPPETAPYLVSGALGAVAVCTVFFLLCRREHLKPLYVESMTISVGLLLVFNIFFNMYFTGNKNQLLSAGLAIIVFGLITAQLRVWIVLVGVCVTCFVISLFYLPDVGVDAFAVLGACTIISVGAFLSRAPAIRHRVELQLQLEDKAQSLEDAIKAKDRFLANMTHELRTPLTGVLGMMDLLRDTRLTKEQKQLLKTAKTSAGYLLAIISDILDYSKLESGKFELVVGPMDAVAMTRDIAGMLRGQAEAKGISVTVHVPEQKELWVEADSVRLGQVLFNLLGNAIKFTDKGGADIYLEIKQEAEAARLTWRVCDTGSGIPKERISNLFERFEQLGDDNTRRQTGTGLGLAIIKELIELMDGDIDVKSELGAGSEFRVTVTLPRAKKVLREASVQSAGDGLAALGPLKVLVAEDNLINQLLVCKLLEQRGWDITVVENGEDAVAAATETGGVFDLVLMDVRMPVMDGPTATRLIKEKMKAPPPVVALTANTMKADVESYLKAGMDACVGKPIIIDELLETIQAVLKPDGANGSH</sequence>
<keyword evidence="7" id="KW-0812">Transmembrane</keyword>
<dbReference type="InterPro" id="IPR004358">
    <property type="entry name" value="Sig_transdc_His_kin-like_C"/>
</dbReference>
<feature type="transmembrane region" description="Helical" evidence="7">
    <location>
        <begin position="59"/>
        <end position="81"/>
    </location>
</feature>
<dbReference type="SMART" id="SM00388">
    <property type="entry name" value="HisKA"/>
    <property type="match status" value="1"/>
</dbReference>
<dbReference type="SUPFAM" id="SSF47384">
    <property type="entry name" value="Homodimeric domain of signal transducing histidine kinase"/>
    <property type="match status" value="1"/>
</dbReference>
<dbReference type="Pfam" id="PF00072">
    <property type="entry name" value="Response_reg"/>
    <property type="match status" value="1"/>
</dbReference>
<comment type="catalytic activity">
    <reaction evidence="1">
        <text>ATP + protein L-histidine = ADP + protein N-phospho-L-histidine.</text>
        <dbReference type="EC" id="2.7.13.3"/>
    </reaction>
</comment>
<keyword evidence="10" id="KW-0547">Nucleotide-binding</keyword>
<dbReference type="PROSITE" id="PS50109">
    <property type="entry name" value="HIS_KIN"/>
    <property type="match status" value="1"/>
</dbReference>
<name>A0ABV8UEV3_9PROT</name>
<evidence type="ECO:0000256" key="7">
    <source>
        <dbReference type="SAM" id="Phobius"/>
    </source>
</evidence>
<feature type="domain" description="Histidine kinase" evidence="8">
    <location>
        <begin position="216"/>
        <end position="436"/>
    </location>
</feature>
<keyword evidence="4" id="KW-0808">Transferase</keyword>
<keyword evidence="7" id="KW-1133">Transmembrane helix</keyword>
<comment type="caution">
    <text evidence="10">The sequence shown here is derived from an EMBL/GenBank/DDBJ whole genome shotgun (WGS) entry which is preliminary data.</text>
</comment>
<gene>
    <name evidence="10" type="ORF">ACFO5Q_16180</name>
</gene>
<feature type="modified residue" description="4-aspartylphosphate" evidence="6">
    <location>
        <position position="511"/>
    </location>
</feature>
<evidence type="ECO:0000256" key="3">
    <source>
        <dbReference type="ARBA" id="ARBA00022553"/>
    </source>
</evidence>
<feature type="transmembrane region" description="Helical" evidence="7">
    <location>
        <begin position="164"/>
        <end position="181"/>
    </location>
</feature>
<keyword evidence="5" id="KW-0418">Kinase</keyword>